<dbReference type="InterPro" id="IPR036390">
    <property type="entry name" value="WH_DNA-bd_sf"/>
</dbReference>
<dbReference type="InterPro" id="IPR005119">
    <property type="entry name" value="LysR_subst-bd"/>
</dbReference>
<comment type="caution">
    <text evidence="6">The sequence shown here is derived from an EMBL/GenBank/DDBJ whole genome shotgun (WGS) entry which is preliminary data.</text>
</comment>
<dbReference type="SUPFAM" id="SSF53850">
    <property type="entry name" value="Periplasmic binding protein-like II"/>
    <property type="match status" value="1"/>
</dbReference>
<gene>
    <name evidence="6" type="ORF">ACFOMH_07080</name>
</gene>
<dbReference type="PRINTS" id="PR00039">
    <property type="entry name" value="HTHLYSR"/>
</dbReference>
<dbReference type="CDD" id="cd05466">
    <property type="entry name" value="PBP2_LTTR_substrate"/>
    <property type="match status" value="1"/>
</dbReference>
<evidence type="ECO:0000256" key="1">
    <source>
        <dbReference type="ARBA" id="ARBA00009437"/>
    </source>
</evidence>
<keyword evidence="4" id="KW-0804">Transcription</keyword>
<dbReference type="EMBL" id="JBHRXJ010000004">
    <property type="protein sequence ID" value="MFC3527938.1"/>
    <property type="molecule type" value="Genomic_DNA"/>
</dbReference>
<evidence type="ECO:0000313" key="6">
    <source>
        <dbReference type="EMBL" id="MFC3527938.1"/>
    </source>
</evidence>
<dbReference type="InterPro" id="IPR036388">
    <property type="entry name" value="WH-like_DNA-bd_sf"/>
</dbReference>
<evidence type="ECO:0000259" key="5">
    <source>
        <dbReference type="PROSITE" id="PS50931"/>
    </source>
</evidence>
<comment type="similarity">
    <text evidence="1">Belongs to the LysR transcriptional regulatory family.</text>
</comment>
<feature type="domain" description="HTH lysR-type" evidence="5">
    <location>
        <begin position="1"/>
        <end position="57"/>
    </location>
</feature>
<sequence length="300" mass="33506">MDRNLRAFLAVVRHGNLTAAADAIGLTQPALTKSIRRLEDSVGGVLFDRSTKGMVLNETGRMFLERARTIETHWSQAREEIDARAGGRLREFRIAAGAAYHMRIAPLLVRQLASEFPETRFGLEFDVAGAMLPPLQNGELHLLLGAFIHQPPEGLVTERLMEVVTGVICDRDHPLTRLERVPPSALDGHKWLIYKRDSFMYQRLATYCLQHRLAAPQVVVEIDAMASGMVLARGTDLLIAAPTTVKPMAEEAGLVVLPLEVPLWHFPSGAWMRRSTREYPILRRALQILRESCGLPPDHS</sequence>
<evidence type="ECO:0000256" key="3">
    <source>
        <dbReference type="ARBA" id="ARBA00023125"/>
    </source>
</evidence>
<accession>A0ABV7R323</accession>
<evidence type="ECO:0000256" key="4">
    <source>
        <dbReference type="ARBA" id="ARBA00023163"/>
    </source>
</evidence>
<name>A0ABV7R323_9RHOB</name>
<organism evidence="6 7">
    <name type="scientific">Paracoccus mangrovi</name>
    <dbReference type="NCBI Taxonomy" id="1715645"/>
    <lineage>
        <taxon>Bacteria</taxon>
        <taxon>Pseudomonadati</taxon>
        <taxon>Pseudomonadota</taxon>
        <taxon>Alphaproteobacteria</taxon>
        <taxon>Rhodobacterales</taxon>
        <taxon>Paracoccaceae</taxon>
        <taxon>Paracoccus</taxon>
    </lineage>
</organism>
<evidence type="ECO:0000256" key="2">
    <source>
        <dbReference type="ARBA" id="ARBA00023015"/>
    </source>
</evidence>
<dbReference type="InterPro" id="IPR050950">
    <property type="entry name" value="HTH-type_LysR_regulators"/>
</dbReference>
<protein>
    <submittedName>
        <fullName evidence="6">LysR family transcriptional regulator</fullName>
    </submittedName>
</protein>
<dbReference type="PANTHER" id="PTHR30419">
    <property type="entry name" value="HTH-TYPE TRANSCRIPTIONAL REGULATOR YBHD"/>
    <property type="match status" value="1"/>
</dbReference>
<dbReference type="Pfam" id="PF00126">
    <property type="entry name" value="HTH_1"/>
    <property type="match status" value="1"/>
</dbReference>
<proteinExistence type="inferred from homology"/>
<keyword evidence="2" id="KW-0805">Transcription regulation</keyword>
<reference evidence="7" key="1">
    <citation type="journal article" date="2019" name="Int. J. Syst. Evol. Microbiol.">
        <title>The Global Catalogue of Microorganisms (GCM) 10K type strain sequencing project: providing services to taxonomists for standard genome sequencing and annotation.</title>
        <authorList>
            <consortium name="The Broad Institute Genomics Platform"/>
            <consortium name="The Broad Institute Genome Sequencing Center for Infectious Disease"/>
            <person name="Wu L."/>
            <person name="Ma J."/>
        </authorList>
    </citation>
    <scope>NUCLEOTIDE SEQUENCE [LARGE SCALE GENOMIC DNA]</scope>
    <source>
        <strain evidence="7">KCTC 42899</strain>
    </source>
</reference>
<dbReference type="PANTHER" id="PTHR30419:SF8">
    <property type="entry name" value="NITROGEN ASSIMILATION TRANSCRIPTIONAL ACTIVATOR-RELATED"/>
    <property type="match status" value="1"/>
</dbReference>
<dbReference type="Proteomes" id="UP001595721">
    <property type="component" value="Unassembled WGS sequence"/>
</dbReference>
<dbReference type="RefSeq" id="WP_377743528.1">
    <property type="nucleotide sequence ID" value="NZ_JBHRXJ010000004.1"/>
</dbReference>
<dbReference type="SUPFAM" id="SSF46785">
    <property type="entry name" value="Winged helix' DNA-binding domain"/>
    <property type="match status" value="1"/>
</dbReference>
<dbReference type="InterPro" id="IPR000847">
    <property type="entry name" value="LysR_HTH_N"/>
</dbReference>
<dbReference type="PROSITE" id="PS50931">
    <property type="entry name" value="HTH_LYSR"/>
    <property type="match status" value="1"/>
</dbReference>
<dbReference type="Gene3D" id="1.10.10.10">
    <property type="entry name" value="Winged helix-like DNA-binding domain superfamily/Winged helix DNA-binding domain"/>
    <property type="match status" value="1"/>
</dbReference>
<keyword evidence="7" id="KW-1185">Reference proteome</keyword>
<keyword evidence="3" id="KW-0238">DNA-binding</keyword>
<dbReference type="Pfam" id="PF03466">
    <property type="entry name" value="LysR_substrate"/>
    <property type="match status" value="1"/>
</dbReference>
<dbReference type="Gene3D" id="3.40.190.290">
    <property type="match status" value="1"/>
</dbReference>
<evidence type="ECO:0000313" key="7">
    <source>
        <dbReference type="Proteomes" id="UP001595721"/>
    </source>
</evidence>